<dbReference type="PANTHER" id="PTHR12900:SF0">
    <property type="entry name" value="CHECKPOINT PROTEIN"/>
    <property type="match status" value="1"/>
</dbReference>
<dbReference type="AlphaFoldDB" id="A0A7E4WC11"/>
<dbReference type="PANTHER" id="PTHR12900">
    <property type="entry name" value="MITOTIC AND DNA DAMAGE CHECKPOINT PROTEIN HUS1"/>
    <property type="match status" value="1"/>
</dbReference>
<accession>A0A7E4WC11</accession>
<evidence type="ECO:0000313" key="5">
    <source>
        <dbReference type="WBParaSite" id="Pan_g9477.t1"/>
    </source>
</evidence>
<comment type="subcellular location">
    <subcellularLocation>
        <location evidence="1">Nucleus</location>
    </subcellularLocation>
</comment>
<dbReference type="PIRSF" id="PIRSF011312">
    <property type="entry name" value="Cell_cycle_HUS1"/>
    <property type="match status" value="1"/>
</dbReference>
<dbReference type="GO" id="GO:0033314">
    <property type="term" value="P:mitotic DNA replication checkpoint signaling"/>
    <property type="evidence" value="ECO:0007669"/>
    <property type="project" value="TreeGrafter"/>
</dbReference>
<evidence type="ECO:0000256" key="1">
    <source>
        <dbReference type="ARBA" id="ARBA00004123"/>
    </source>
</evidence>
<proteinExistence type="inferred from homology"/>
<name>A0A7E4WC11_PANRE</name>
<dbReference type="GO" id="GO:0000724">
    <property type="term" value="P:double-strand break repair via homologous recombination"/>
    <property type="evidence" value="ECO:0007669"/>
    <property type="project" value="TreeGrafter"/>
</dbReference>
<dbReference type="WBParaSite" id="Pan_g9477.t1">
    <property type="protein sequence ID" value="Pan_g9477.t1"/>
    <property type="gene ID" value="Pan_g9477"/>
</dbReference>
<dbReference type="GO" id="GO:0005730">
    <property type="term" value="C:nucleolus"/>
    <property type="evidence" value="ECO:0007669"/>
    <property type="project" value="InterPro"/>
</dbReference>
<dbReference type="GO" id="GO:0035861">
    <property type="term" value="C:site of double-strand break"/>
    <property type="evidence" value="ECO:0007669"/>
    <property type="project" value="TreeGrafter"/>
</dbReference>
<evidence type="ECO:0000256" key="3">
    <source>
        <dbReference type="ARBA" id="ARBA00023242"/>
    </source>
</evidence>
<protein>
    <submittedName>
        <fullName evidence="5">SCP2 domain-containing protein</fullName>
    </submittedName>
</protein>
<sequence>MRFSAIADDSKSVEALTTAISSAAKYSKQGVVSVKILPDSLSFVCATGVRDGFFMEIRMEQQEVFSAFHMEGLAPDNNAIVFEMDLTQLMQAMTIKEEATKWKLVKRNNLPHLAIEMRVNAILKYIPVMIHCER</sequence>
<reference evidence="4" key="1">
    <citation type="journal article" date="2013" name="Genetics">
        <title>The draft genome and transcriptome of Panagrellus redivivus are shaped by the harsh demands of a free-living lifestyle.</title>
        <authorList>
            <person name="Srinivasan J."/>
            <person name="Dillman A.R."/>
            <person name="Macchietto M.G."/>
            <person name="Heikkinen L."/>
            <person name="Lakso M."/>
            <person name="Fracchia K.M."/>
            <person name="Antoshechkin I."/>
            <person name="Mortazavi A."/>
            <person name="Wong G."/>
            <person name="Sternberg P.W."/>
        </authorList>
    </citation>
    <scope>NUCLEOTIDE SEQUENCE [LARGE SCALE GENOMIC DNA]</scope>
    <source>
        <strain evidence="4">MT8872</strain>
    </source>
</reference>
<keyword evidence="3" id="KW-0539">Nucleus</keyword>
<comment type="similarity">
    <text evidence="2">Belongs to the HUS1 family.</text>
</comment>
<dbReference type="Proteomes" id="UP000492821">
    <property type="component" value="Unassembled WGS sequence"/>
</dbReference>
<dbReference type="GO" id="GO:0031573">
    <property type="term" value="P:mitotic intra-S DNA damage checkpoint signaling"/>
    <property type="evidence" value="ECO:0007669"/>
    <property type="project" value="TreeGrafter"/>
</dbReference>
<reference evidence="5" key="2">
    <citation type="submission" date="2020-10" db="UniProtKB">
        <authorList>
            <consortium name="WormBaseParasite"/>
        </authorList>
    </citation>
    <scope>IDENTIFICATION</scope>
</reference>
<keyword evidence="4" id="KW-1185">Reference proteome</keyword>
<dbReference type="Pfam" id="PF04005">
    <property type="entry name" value="Hus1"/>
    <property type="match status" value="1"/>
</dbReference>
<dbReference type="GO" id="GO:0044778">
    <property type="term" value="P:meiotic DNA integrity checkpoint signaling"/>
    <property type="evidence" value="ECO:0007669"/>
    <property type="project" value="TreeGrafter"/>
</dbReference>
<dbReference type="InterPro" id="IPR007150">
    <property type="entry name" value="HUS1/Mec3"/>
</dbReference>
<evidence type="ECO:0000256" key="2">
    <source>
        <dbReference type="ARBA" id="ARBA00005563"/>
    </source>
</evidence>
<dbReference type="InterPro" id="IPR016580">
    <property type="entry name" value="HUS1"/>
</dbReference>
<dbReference type="GO" id="GO:0006289">
    <property type="term" value="P:nucleotide-excision repair"/>
    <property type="evidence" value="ECO:0007669"/>
    <property type="project" value="TreeGrafter"/>
</dbReference>
<dbReference type="GO" id="GO:0030896">
    <property type="term" value="C:checkpoint clamp complex"/>
    <property type="evidence" value="ECO:0007669"/>
    <property type="project" value="InterPro"/>
</dbReference>
<dbReference type="GO" id="GO:0000723">
    <property type="term" value="P:telomere maintenance"/>
    <property type="evidence" value="ECO:0007669"/>
    <property type="project" value="TreeGrafter"/>
</dbReference>
<evidence type="ECO:0000313" key="4">
    <source>
        <dbReference type="Proteomes" id="UP000492821"/>
    </source>
</evidence>
<organism evidence="4 5">
    <name type="scientific">Panagrellus redivivus</name>
    <name type="common">Microworm</name>
    <dbReference type="NCBI Taxonomy" id="6233"/>
    <lineage>
        <taxon>Eukaryota</taxon>
        <taxon>Metazoa</taxon>
        <taxon>Ecdysozoa</taxon>
        <taxon>Nematoda</taxon>
        <taxon>Chromadorea</taxon>
        <taxon>Rhabditida</taxon>
        <taxon>Tylenchina</taxon>
        <taxon>Panagrolaimomorpha</taxon>
        <taxon>Panagrolaimoidea</taxon>
        <taxon>Panagrolaimidae</taxon>
        <taxon>Panagrellus</taxon>
    </lineage>
</organism>
<dbReference type="Gene3D" id="3.70.10.10">
    <property type="match status" value="1"/>
</dbReference>